<reference evidence="3" key="1">
    <citation type="submission" date="2025-08" db="UniProtKB">
        <authorList>
            <consortium name="Ensembl"/>
        </authorList>
    </citation>
    <scope>IDENTIFICATION</scope>
</reference>
<feature type="domain" description="Transposase Tc1-like" evidence="1">
    <location>
        <begin position="47"/>
        <end position="117"/>
    </location>
</feature>
<evidence type="ECO:0000259" key="2">
    <source>
        <dbReference type="Pfam" id="PF13358"/>
    </source>
</evidence>
<dbReference type="GeneTree" id="ENSGT01140000282575"/>
<dbReference type="Pfam" id="PF13358">
    <property type="entry name" value="DDE_3"/>
    <property type="match status" value="1"/>
</dbReference>
<feature type="domain" description="Tc1-like transposase DDE" evidence="2">
    <location>
        <begin position="126"/>
        <end position="270"/>
    </location>
</feature>
<dbReference type="InterPro" id="IPR038717">
    <property type="entry name" value="Tc1-like_DDE_dom"/>
</dbReference>
<accession>A0A8C8EX06</accession>
<proteinExistence type="predicted"/>
<dbReference type="Ensembl" id="ENSOTST00005028222.2">
    <property type="protein sequence ID" value="ENSOTSP00005026127.2"/>
    <property type="gene ID" value="ENSOTSG00005012280.2"/>
</dbReference>
<dbReference type="GO" id="GO:0006313">
    <property type="term" value="P:DNA transposition"/>
    <property type="evidence" value="ECO:0007669"/>
    <property type="project" value="InterPro"/>
</dbReference>
<name>A0A8C8EX06_ONCTS</name>
<dbReference type="InterPro" id="IPR036397">
    <property type="entry name" value="RNaseH_sf"/>
</dbReference>
<sequence>MGYRTIGKQLCEKATVGAIIRKWKKFKMAVNHPRSGAPCKISPRGASMIMRKVRDQPRTTRQDLVNDLKRAGTTVSKKTISNTLRRHGLKSCSACKVPLLKPALVQARLKFANDHLDDPEEEWEKVMWSDETKIELFGLNSTCRVWMKKKDEYNPKNTIPTMKHGGGNIILWGCFSAKGTGRLHHIEGRMDGAMYREILANNLLPSVRALKMGRGWVFQHDNDPKHTARATKEWLRKKHLKDLEWPSQSPDLNPIENLWRELKVRIAQRQPRNPEGSGEGLYGGEGQNPCCSVCKPGQELQETYDLCICKQRFLYQILRSAFLMYQILMSCNKMLINYLKIIQCDFLEFCFRFHLSQLKCTYDKNYRPLHAL</sequence>
<dbReference type="Proteomes" id="UP000694402">
    <property type="component" value="Unassembled WGS sequence"/>
</dbReference>
<evidence type="ECO:0000259" key="1">
    <source>
        <dbReference type="Pfam" id="PF01498"/>
    </source>
</evidence>
<evidence type="ECO:0008006" key="5">
    <source>
        <dbReference type="Google" id="ProtNLM"/>
    </source>
</evidence>
<dbReference type="Pfam" id="PF01498">
    <property type="entry name" value="HTH_Tnp_Tc3_2"/>
    <property type="match status" value="1"/>
</dbReference>
<keyword evidence="4" id="KW-1185">Reference proteome</keyword>
<reference evidence="3" key="2">
    <citation type="submission" date="2025-09" db="UniProtKB">
        <authorList>
            <consortium name="Ensembl"/>
        </authorList>
    </citation>
    <scope>IDENTIFICATION</scope>
</reference>
<dbReference type="GO" id="GO:0003677">
    <property type="term" value="F:DNA binding"/>
    <property type="evidence" value="ECO:0007669"/>
    <property type="project" value="InterPro"/>
</dbReference>
<dbReference type="GO" id="GO:0015074">
    <property type="term" value="P:DNA integration"/>
    <property type="evidence" value="ECO:0007669"/>
    <property type="project" value="InterPro"/>
</dbReference>
<evidence type="ECO:0000313" key="3">
    <source>
        <dbReference type="Ensembl" id="ENSOTSP00005026127.2"/>
    </source>
</evidence>
<gene>
    <name evidence="3" type="primary">CDK9</name>
</gene>
<dbReference type="InterPro" id="IPR002492">
    <property type="entry name" value="Transposase_Tc1-like"/>
</dbReference>
<dbReference type="PANTHER" id="PTHR23022:SF135">
    <property type="entry name" value="SI:DKEY-77F5.3"/>
    <property type="match status" value="1"/>
</dbReference>
<organism evidence="3 4">
    <name type="scientific">Oncorhynchus tshawytscha</name>
    <name type="common">Chinook salmon</name>
    <name type="synonym">Salmo tshawytscha</name>
    <dbReference type="NCBI Taxonomy" id="74940"/>
    <lineage>
        <taxon>Eukaryota</taxon>
        <taxon>Metazoa</taxon>
        <taxon>Chordata</taxon>
        <taxon>Craniata</taxon>
        <taxon>Vertebrata</taxon>
        <taxon>Euteleostomi</taxon>
        <taxon>Actinopterygii</taxon>
        <taxon>Neopterygii</taxon>
        <taxon>Teleostei</taxon>
        <taxon>Protacanthopterygii</taxon>
        <taxon>Salmoniformes</taxon>
        <taxon>Salmonidae</taxon>
        <taxon>Salmoninae</taxon>
        <taxon>Oncorhynchus</taxon>
    </lineage>
</organism>
<evidence type="ECO:0000313" key="4">
    <source>
        <dbReference type="Proteomes" id="UP000694402"/>
    </source>
</evidence>
<dbReference type="Gene3D" id="3.30.420.10">
    <property type="entry name" value="Ribonuclease H-like superfamily/Ribonuclease H"/>
    <property type="match status" value="1"/>
</dbReference>
<dbReference type="AlphaFoldDB" id="A0A8C8EX06"/>
<dbReference type="PANTHER" id="PTHR23022">
    <property type="entry name" value="TRANSPOSABLE ELEMENT-RELATED"/>
    <property type="match status" value="1"/>
</dbReference>
<dbReference type="InterPro" id="IPR052338">
    <property type="entry name" value="Transposase_5"/>
</dbReference>
<protein>
    <recommendedName>
        <fullName evidence="5">Transposase</fullName>
    </recommendedName>
</protein>